<sequence>MPMKNTAIRDILLEERYRVGSPRSKELFERACKTMPGGVKGAYFHQPYPLTMSQGDGCYVYDVEGRKFTDFANHHSTMILGHNHPAVIEVVQKQLERGIALGAAMGIETELSGEMCRRISSVNRIRFCNSGTEATLHAIRLARGFSGRTKIAKFEGGYHGSHDIVEVSVSPSLE</sequence>
<dbReference type="Pfam" id="PF00202">
    <property type="entry name" value="Aminotran_3"/>
    <property type="match status" value="1"/>
</dbReference>
<organism evidence="3">
    <name type="scientific">marine metagenome</name>
    <dbReference type="NCBI Taxonomy" id="408172"/>
    <lineage>
        <taxon>unclassified sequences</taxon>
        <taxon>metagenomes</taxon>
        <taxon>ecological metagenomes</taxon>
    </lineage>
</organism>
<dbReference type="PANTHER" id="PTHR43713:SF3">
    <property type="entry name" value="GLUTAMATE-1-SEMIALDEHYDE 2,1-AMINOMUTASE 1, CHLOROPLASTIC-RELATED"/>
    <property type="match status" value="1"/>
</dbReference>
<evidence type="ECO:0000256" key="2">
    <source>
        <dbReference type="ARBA" id="ARBA00022898"/>
    </source>
</evidence>
<evidence type="ECO:0000313" key="3">
    <source>
        <dbReference type="EMBL" id="SVD96586.1"/>
    </source>
</evidence>
<dbReference type="SUPFAM" id="SSF53383">
    <property type="entry name" value="PLP-dependent transferases"/>
    <property type="match status" value="1"/>
</dbReference>
<accession>A0A382ZLW2</accession>
<name>A0A382ZLW2_9ZZZZ</name>
<evidence type="ECO:0008006" key="4">
    <source>
        <dbReference type="Google" id="ProtNLM"/>
    </source>
</evidence>
<dbReference type="InterPro" id="IPR015424">
    <property type="entry name" value="PyrdxlP-dep_Trfase"/>
</dbReference>
<dbReference type="InterPro" id="IPR015422">
    <property type="entry name" value="PyrdxlP-dep_Trfase_small"/>
</dbReference>
<keyword evidence="2" id="KW-0663">Pyridoxal phosphate</keyword>
<proteinExistence type="predicted"/>
<dbReference type="AlphaFoldDB" id="A0A382ZLW2"/>
<dbReference type="GO" id="GO:0008483">
    <property type="term" value="F:transaminase activity"/>
    <property type="evidence" value="ECO:0007669"/>
    <property type="project" value="InterPro"/>
</dbReference>
<dbReference type="Gene3D" id="3.40.640.10">
    <property type="entry name" value="Type I PLP-dependent aspartate aminotransferase-like (Major domain)"/>
    <property type="match status" value="1"/>
</dbReference>
<dbReference type="PANTHER" id="PTHR43713">
    <property type="entry name" value="GLUTAMATE-1-SEMIALDEHYDE 2,1-AMINOMUTASE"/>
    <property type="match status" value="1"/>
</dbReference>
<dbReference type="Gene3D" id="3.90.1150.10">
    <property type="entry name" value="Aspartate Aminotransferase, domain 1"/>
    <property type="match status" value="1"/>
</dbReference>
<reference evidence="3" key="1">
    <citation type="submission" date="2018-05" db="EMBL/GenBank/DDBJ databases">
        <authorList>
            <person name="Lanie J.A."/>
            <person name="Ng W.-L."/>
            <person name="Kazmierczak K.M."/>
            <person name="Andrzejewski T.M."/>
            <person name="Davidsen T.M."/>
            <person name="Wayne K.J."/>
            <person name="Tettelin H."/>
            <person name="Glass J.I."/>
            <person name="Rusch D."/>
            <person name="Podicherti R."/>
            <person name="Tsui H.-C.T."/>
            <person name="Winkler M.E."/>
        </authorList>
    </citation>
    <scope>NUCLEOTIDE SEQUENCE</scope>
</reference>
<feature type="non-terminal residue" evidence="3">
    <location>
        <position position="174"/>
    </location>
</feature>
<dbReference type="InterPro" id="IPR015421">
    <property type="entry name" value="PyrdxlP-dep_Trfase_major"/>
</dbReference>
<protein>
    <recommendedName>
        <fullName evidence="4">Glutamate-1-semialdehyde 2,1-aminomutase</fullName>
    </recommendedName>
</protein>
<gene>
    <name evidence="3" type="ORF">METZ01_LOCUS449440</name>
</gene>
<comment type="cofactor">
    <cofactor evidence="1">
        <name>pyridoxal 5'-phosphate</name>
        <dbReference type="ChEBI" id="CHEBI:597326"/>
    </cofactor>
</comment>
<dbReference type="GO" id="GO:0030170">
    <property type="term" value="F:pyridoxal phosphate binding"/>
    <property type="evidence" value="ECO:0007669"/>
    <property type="project" value="InterPro"/>
</dbReference>
<dbReference type="EMBL" id="UINC01185062">
    <property type="protein sequence ID" value="SVD96586.1"/>
    <property type="molecule type" value="Genomic_DNA"/>
</dbReference>
<dbReference type="InterPro" id="IPR005814">
    <property type="entry name" value="Aminotrans_3"/>
</dbReference>
<evidence type="ECO:0000256" key="1">
    <source>
        <dbReference type="ARBA" id="ARBA00001933"/>
    </source>
</evidence>